<accession>A0AAJ0UKF3</accession>
<keyword evidence="1" id="KW-0472">Membrane</keyword>
<keyword evidence="1" id="KW-1133">Transmembrane helix</keyword>
<feature type="transmembrane region" description="Helical" evidence="1">
    <location>
        <begin position="172"/>
        <end position="189"/>
    </location>
</feature>
<evidence type="ECO:0000313" key="3">
    <source>
        <dbReference type="Proteomes" id="UP001296967"/>
    </source>
</evidence>
<gene>
    <name evidence="2" type="ORF">CCR82_16500</name>
</gene>
<evidence type="ECO:0000313" key="2">
    <source>
        <dbReference type="EMBL" id="MBK5932090.1"/>
    </source>
</evidence>
<dbReference type="AlphaFoldDB" id="A0AAJ0UKF3"/>
<reference evidence="2" key="1">
    <citation type="submission" date="2017-05" db="EMBL/GenBank/DDBJ databases">
        <authorList>
            <person name="Imhoff J.F."/>
            <person name="Rahn T."/>
            <person name="Kuenzel S."/>
            <person name="Neulinger S.C."/>
        </authorList>
    </citation>
    <scope>NUCLEOTIDE SEQUENCE</scope>
    <source>
        <strain evidence="2">DSM 4395</strain>
    </source>
</reference>
<name>A0AAJ0UKF3_HALSE</name>
<evidence type="ECO:0008006" key="4">
    <source>
        <dbReference type="Google" id="ProtNLM"/>
    </source>
</evidence>
<proteinExistence type="predicted"/>
<sequence>MLASPSVAHRLQVFAAADGAAIEGRAYFVGGHPARDIAIQVLDGEGEPITELRSDAEGRFRVDVSAARDYRIVAHSGDGHRAEWPISAAELAGAFDERAASGADGTGSDSRAESAQAVGPSAQELVCIEGAELDRALSAAIERSVEQAVARQLRPLREALAEAQAQVALRDLLGGLGYIAGLAGLGLWWTRRRKTSGAGDTDAR</sequence>
<organism evidence="2 3">
    <name type="scientific">Halochromatium salexigens</name>
    <name type="common">Chromatium salexigens</name>
    <dbReference type="NCBI Taxonomy" id="49447"/>
    <lineage>
        <taxon>Bacteria</taxon>
        <taxon>Pseudomonadati</taxon>
        <taxon>Pseudomonadota</taxon>
        <taxon>Gammaproteobacteria</taxon>
        <taxon>Chromatiales</taxon>
        <taxon>Chromatiaceae</taxon>
        <taxon>Halochromatium</taxon>
    </lineage>
</organism>
<dbReference type="EMBL" id="NHSF01000076">
    <property type="protein sequence ID" value="MBK5932090.1"/>
    <property type="molecule type" value="Genomic_DNA"/>
</dbReference>
<protein>
    <recommendedName>
        <fullName evidence="4">Nickel transport protein</fullName>
    </recommendedName>
</protein>
<keyword evidence="3" id="KW-1185">Reference proteome</keyword>
<reference evidence="2" key="2">
    <citation type="journal article" date="2020" name="Microorganisms">
        <title>Osmotic Adaptation and Compatible Solute Biosynthesis of Phototrophic Bacteria as Revealed from Genome Analyses.</title>
        <authorList>
            <person name="Imhoff J.F."/>
            <person name="Rahn T."/>
            <person name="Kunzel S."/>
            <person name="Keller A."/>
            <person name="Neulinger S.C."/>
        </authorList>
    </citation>
    <scope>NUCLEOTIDE SEQUENCE</scope>
    <source>
        <strain evidence="2">DSM 4395</strain>
    </source>
</reference>
<keyword evidence="1" id="KW-0812">Transmembrane</keyword>
<evidence type="ECO:0000256" key="1">
    <source>
        <dbReference type="SAM" id="Phobius"/>
    </source>
</evidence>
<comment type="caution">
    <text evidence="2">The sequence shown here is derived from an EMBL/GenBank/DDBJ whole genome shotgun (WGS) entry which is preliminary data.</text>
</comment>
<dbReference type="Proteomes" id="UP001296967">
    <property type="component" value="Unassembled WGS sequence"/>
</dbReference>